<evidence type="ECO:0000256" key="3">
    <source>
        <dbReference type="ARBA" id="ARBA00022723"/>
    </source>
</evidence>
<comment type="caution">
    <text evidence="14">The sequence shown here is derived from an EMBL/GenBank/DDBJ whole genome shotgun (WGS) entry which is preliminary data.</text>
</comment>
<comment type="subcellular location">
    <subcellularLocation>
        <location evidence="1 9">Cytoplasm</location>
    </subcellularLocation>
</comment>
<feature type="binding site" evidence="13">
    <location>
        <position position="11"/>
    </location>
    <ligand>
        <name>Mg(2+)</name>
        <dbReference type="ChEBI" id="CHEBI:18420"/>
    </ligand>
</feature>
<dbReference type="PANTHER" id="PTHR42891:SF1">
    <property type="entry name" value="D-GLYCERO-BETA-D-MANNO-HEPTOSE-1,7-BISPHOSPHATE 7-PHOSPHATASE"/>
    <property type="match status" value="1"/>
</dbReference>
<reference evidence="14 15" key="1">
    <citation type="submission" date="2015-01" db="EMBL/GenBank/DDBJ databases">
        <title>Genome sequence of the anaerobic bacterium Geobacter soli GSS01, a dissimilatory Fe(III) reducer from soil.</title>
        <authorList>
            <person name="Yang G."/>
            <person name="Zhou S."/>
        </authorList>
    </citation>
    <scope>NUCLEOTIDE SEQUENCE [LARGE SCALE GENOMIC DNA]</scope>
    <source>
        <strain evidence="14 15">GSS01</strain>
    </source>
</reference>
<feature type="binding site" evidence="13">
    <location>
        <position position="94"/>
    </location>
    <ligand>
        <name>Zn(2+)</name>
        <dbReference type="ChEBI" id="CHEBI:29105"/>
    </ligand>
</feature>
<feature type="binding site" evidence="13">
    <location>
        <position position="136"/>
    </location>
    <ligand>
        <name>Mg(2+)</name>
        <dbReference type="ChEBI" id="CHEBI:18420"/>
    </ligand>
</feature>
<evidence type="ECO:0000256" key="9">
    <source>
        <dbReference type="PIRNR" id="PIRNR004682"/>
    </source>
</evidence>
<keyword evidence="2 9" id="KW-0963">Cytoplasm</keyword>
<keyword evidence="3 13" id="KW-0479">Metal-binding</keyword>
<dbReference type="RefSeq" id="WP_039643955.1">
    <property type="nucleotide sequence ID" value="NZ_JXBL01000001.1"/>
</dbReference>
<dbReference type="PIRSF" id="PIRSF004682">
    <property type="entry name" value="GmhB"/>
    <property type="match status" value="1"/>
</dbReference>
<evidence type="ECO:0000256" key="7">
    <source>
        <dbReference type="ARBA" id="ARBA00031828"/>
    </source>
</evidence>
<keyword evidence="13" id="KW-0460">Magnesium</keyword>
<feature type="site" description="Contributes to substrate recognition" evidence="12">
    <location>
        <position position="110"/>
    </location>
</feature>
<evidence type="ECO:0000256" key="4">
    <source>
        <dbReference type="ARBA" id="ARBA00022801"/>
    </source>
</evidence>
<dbReference type="EMBL" id="JXBL01000001">
    <property type="protein sequence ID" value="KIE41895.1"/>
    <property type="molecule type" value="Genomic_DNA"/>
</dbReference>
<dbReference type="NCBIfam" id="TIGR00213">
    <property type="entry name" value="GmhB_yaeD"/>
    <property type="match status" value="1"/>
</dbReference>
<dbReference type="PANTHER" id="PTHR42891">
    <property type="entry name" value="D-GLYCERO-BETA-D-MANNO-HEPTOSE-1,7-BISPHOSPHATE 7-PHOSPHATASE"/>
    <property type="match status" value="1"/>
</dbReference>
<dbReference type="InterPro" id="IPR006549">
    <property type="entry name" value="HAD-SF_hydro_IIIA"/>
</dbReference>
<dbReference type="Gene3D" id="3.40.50.1000">
    <property type="entry name" value="HAD superfamily/HAD-like"/>
    <property type="match status" value="1"/>
</dbReference>
<feature type="binding site" evidence="13">
    <location>
        <position position="137"/>
    </location>
    <ligand>
        <name>Mg(2+)</name>
        <dbReference type="ChEBI" id="CHEBI:18420"/>
    </ligand>
</feature>
<dbReference type="GO" id="GO:0005975">
    <property type="term" value="P:carbohydrate metabolic process"/>
    <property type="evidence" value="ECO:0007669"/>
    <property type="project" value="InterPro"/>
</dbReference>
<feature type="binding site" evidence="11">
    <location>
        <begin position="53"/>
        <end position="56"/>
    </location>
    <ligand>
        <name>substrate</name>
    </ligand>
</feature>
<comment type="cofactor">
    <cofactor evidence="13">
        <name>Zn(2+)</name>
        <dbReference type="ChEBI" id="CHEBI:29105"/>
    </cofactor>
</comment>
<evidence type="ECO:0000313" key="15">
    <source>
        <dbReference type="Proteomes" id="UP000031433"/>
    </source>
</evidence>
<feature type="active site" description="Proton donor" evidence="10">
    <location>
        <position position="13"/>
    </location>
</feature>
<feature type="binding site" evidence="13">
    <location>
        <position position="107"/>
    </location>
    <ligand>
        <name>Zn(2+)</name>
        <dbReference type="ChEBI" id="CHEBI:29105"/>
    </ligand>
</feature>
<dbReference type="FunFam" id="3.40.50.1000:FF:000037">
    <property type="entry name" value="D,D-heptose 1,7-bisphosphate phosphatase"/>
    <property type="match status" value="1"/>
</dbReference>
<dbReference type="GO" id="GO:0016791">
    <property type="term" value="F:phosphatase activity"/>
    <property type="evidence" value="ECO:0007669"/>
    <property type="project" value="InterPro"/>
</dbReference>
<feature type="binding site" evidence="11">
    <location>
        <position position="137"/>
    </location>
    <ligand>
        <name>substrate</name>
    </ligand>
</feature>
<sequence length="191" mass="20563">MTGGRRAVFLDRDGTINVEKGYVHQAHEFEFIPGAPEAIRLLNGAGFLVVVVTNQSGVARGYYDEEAVHRLHRFMDAELARDGAFVDAYYLCPHHPHHGVGPYRIECSCRKPLPGMLTGAARDMGIDLARSYLIGDKVSDVEAGLAAGCTSLLVLTGYGDGEVPRVPDGVLACADILAAVRRIIDLEGDSV</sequence>
<evidence type="ECO:0000256" key="2">
    <source>
        <dbReference type="ARBA" id="ARBA00022490"/>
    </source>
</evidence>
<dbReference type="NCBIfam" id="TIGR01662">
    <property type="entry name" value="HAD-SF-IIIA"/>
    <property type="match status" value="1"/>
</dbReference>
<feature type="site" description="Stabilizes the phosphoryl group" evidence="12">
    <location>
        <position position="111"/>
    </location>
</feature>
<evidence type="ECO:0000256" key="12">
    <source>
        <dbReference type="PIRSR" id="PIRSR004682-3"/>
    </source>
</evidence>
<keyword evidence="15" id="KW-1185">Reference proteome</keyword>
<evidence type="ECO:0000256" key="8">
    <source>
        <dbReference type="ARBA" id="ARBA00061616"/>
    </source>
</evidence>
<protein>
    <recommendedName>
        <fullName evidence="7 9">D,D-heptose 1,7-bisphosphate phosphatase</fullName>
        <ecNumber evidence="9">3.1.3.-</ecNumber>
    </recommendedName>
</protein>
<comment type="cofactor">
    <cofactor evidence="13">
        <name>Mg(2+)</name>
        <dbReference type="ChEBI" id="CHEBI:18420"/>
    </cofactor>
</comment>
<dbReference type="Proteomes" id="UP000031433">
    <property type="component" value="Unassembled WGS sequence"/>
</dbReference>
<feature type="binding site" evidence="11">
    <location>
        <begin position="110"/>
        <end position="111"/>
    </location>
    <ligand>
        <name>substrate</name>
    </ligand>
</feature>
<dbReference type="NCBIfam" id="NF006506">
    <property type="entry name" value="PRK08942.1"/>
    <property type="match status" value="1"/>
</dbReference>
<gene>
    <name evidence="14" type="ORF">SE37_04250</name>
</gene>
<evidence type="ECO:0000256" key="10">
    <source>
        <dbReference type="PIRSR" id="PIRSR004682-1"/>
    </source>
</evidence>
<feature type="site" description="Stabilizes the phosphoryl group" evidence="12">
    <location>
        <position position="53"/>
    </location>
</feature>
<feature type="binding site" evidence="13">
    <location>
        <position position="109"/>
    </location>
    <ligand>
        <name>Zn(2+)</name>
        <dbReference type="ChEBI" id="CHEBI:29105"/>
    </ligand>
</feature>
<feature type="binding site" evidence="11">
    <location>
        <begin position="19"/>
        <end position="22"/>
    </location>
    <ligand>
        <name>substrate</name>
    </ligand>
</feature>
<dbReference type="GO" id="GO:0005737">
    <property type="term" value="C:cytoplasm"/>
    <property type="evidence" value="ECO:0007669"/>
    <property type="project" value="UniProtKB-SubCell"/>
</dbReference>
<evidence type="ECO:0000256" key="11">
    <source>
        <dbReference type="PIRSR" id="PIRSR004682-2"/>
    </source>
</evidence>
<dbReference type="EC" id="3.1.3.-" evidence="9"/>
<keyword evidence="6 9" id="KW-0119">Carbohydrate metabolism</keyword>
<name>A0A0C1U249_9BACT</name>
<dbReference type="SUPFAM" id="SSF56784">
    <property type="entry name" value="HAD-like"/>
    <property type="match status" value="1"/>
</dbReference>
<dbReference type="Pfam" id="PF13242">
    <property type="entry name" value="Hydrolase_like"/>
    <property type="match status" value="1"/>
</dbReference>
<keyword evidence="5 13" id="KW-0862">Zinc</keyword>
<dbReference type="AlphaFoldDB" id="A0A0C1U249"/>
<dbReference type="InterPro" id="IPR023214">
    <property type="entry name" value="HAD_sf"/>
</dbReference>
<evidence type="ECO:0000256" key="13">
    <source>
        <dbReference type="PIRSR" id="PIRSR004682-4"/>
    </source>
</evidence>
<keyword evidence="4 9" id="KW-0378">Hydrolase</keyword>
<evidence type="ECO:0000256" key="1">
    <source>
        <dbReference type="ARBA" id="ARBA00004496"/>
    </source>
</evidence>
<dbReference type="GO" id="GO:0046872">
    <property type="term" value="F:metal ion binding"/>
    <property type="evidence" value="ECO:0007669"/>
    <property type="project" value="UniProtKB-KW"/>
</dbReference>
<proteinExistence type="inferred from homology"/>
<dbReference type="NCBIfam" id="TIGR01656">
    <property type="entry name" value="Histidinol-ppas"/>
    <property type="match status" value="1"/>
</dbReference>
<accession>A0A0C1U249</accession>
<dbReference type="InterPro" id="IPR006543">
    <property type="entry name" value="Histidinol-phos"/>
</dbReference>
<evidence type="ECO:0000313" key="14">
    <source>
        <dbReference type="EMBL" id="KIE41895.1"/>
    </source>
</evidence>
<dbReference type="InterPro" id="IPR004446">
    <property type="entry name" value="Heptose_bisP_phosphatase"/>
</dbReference>
<feature type="binding site" evidence="13">
    <location>
        <position position="13"/>
    </location>
    <ligand>
        <name>Mg(2+)</name>
        <dbReference type="ChEBI" id="CHEBI:18420"/>
    </ligand>
</feature>
<comment type="similarity">
    <text evidence="8 9">Belongs to the gmhB family.</text>
</comment>
<dbReference type="InterPro" id="IPR036412">
    <property type="entry name" value="HAD-like_sf"/>
</dbReference>
<evidence type="ECO:0000256" key="6">
    <source>
        <dbReference type="ARBA" id="ARBA00023277"/>
    </source>
</evidence>
<feature type="binding site" evidence="11">
    <location>
        <begin position="11"/>
        <end position="13"/>
    </location>
    <ligand>
        <name>substrate</name>
    </ligand>
</feature>
<feature type="active site" description="Nucleophile" evidence="10">
    <location>
        <position position="11"/>
    </location>
</feature>
<dbReference type="CDD" id="cd07503">
    <property type="entry name" value="HAD_HisB-N"/>
    <property type="match status" value="1"/>
</dbReference>
<organism evidence="14 15">
    <name type="scientific">Geobacter soli</name>
    <dbReference type="NCBI Taxonomy" id="1510391"/>
    <lineage>
        <taxon>Bacteria</taxon>
        <taxon>Pseudomonadati</taxon>
        <taxon>Thermodesulfobacteriota</taxon>
        <taxon>Desulfuromonadia</taxon>
        <taxon>Geobacterales</taxon>
        <taxon>Geobacteraceae</taxon>
        <taxon>Geobacter</taxon>
    </lineage>
</organism>
<feature type="binding site" evidence="13">
    <location>
        <position position="92"/>
    </location>
    <ligand>
        <name>Zn(2+)</name>
        <dbReference type="ChEBI" id="CHEBI:29105"/>
    </ligand>
</feature>
<evidence type="ECO:0000256" key="5">
    <source>
        <dbReference type="ARBA" id="ARBA00022833"/>
    </source>
</evidence>